<dbReference type="SUPFAM" id="SSF53254">
    <property type="entry name" value="Phosphoglycerate mutase-like"/>
    <property type="match status" value="1"/>
</dbReference>
<dbReference type="Proteomes" id="UP000292136">
    <property type="component" value="Unassembled WGS sequence"/>
</dbReference>
<evidence type="ECO:0000256" key="3">
    <source>
        <dbReference type="SAM" id="SignalP"/>
    </source>
</evidence>
<dbReference type="Pfam" id="PF00300">
    <property type="entry name" value="His_Phos_1"/>
    <property type="match status" value="1"/>
</dbReference>
<dbReference type="PROSITE" id="PS00175">
    <property type="entry name" value="PG_MUTASE"/>
    <property type="match status" value="1"/>
</dbReference>
<feature type="chain" id="PRO_5047074750" evidence="3">
    <location>
        <begin position="26"/>
        <end position="233"/>
    </location>
</feature>
<dbReference type="InterPro" id="IPR029033">
    <property type="entry name" value="His_PPase_superfam"/>
</dbReference>
<feature type="signal peptide" evidence="3">
    <location>
        <begin position="1"/>
        <end position="25"/>
    </location>
</feature>
<proteinExistence type="predicted"/>
<keyword evidence="2" id="KW-0413">Isomerase</keyword>
<dbReference type="InterPro" id="IPR001345">
    <property type="entry name" value="PG/BPGM_mutase_AS"/>
</dbReference>
<comment type="caution">
    <text evidence="4">The sequence shown here is derived from an EMBL/GenBank/DDBJ whole genome shotgun (WGS) entry which is preliminary data.</text>
</comment>
<dbReference type="RefSeq" id="WP_130458728.1">
    <property type="nucleotide sequence ID" value="NZ_SHKM01000001.1"/>
</dbReference>
<dbReference type="InterPro" id="IPR013078">
    <property type="entry name" value="His_Pase_superF_clade-1"/>
</dbReference>
<sequence>MGKRQRFAALFALCLGLAASLPARAEEAVLELYLARHGQTAWNLEKRLQGSTDNPLNDTGRSQARQLGEKLAGENFAAVYSSSLARARESAALARPGMTVQALPELAERCFGKFEGMAEDGKEGQEAALLAEFKARSGKLEDSLDGGESLASQARRVAQAVERIRREQPRGQVLVVSHGGVTPLILAHLLQLPVAEAVARIRQGNDEVYLVRLRPSQAPSLWKLLGRDSLEQL</sequence>
<name>A0ABY0IRI4_9RHOO</name>
<keyword evidence="3" id="KW-0732">Signal</keyword>
<keyword evidence="1" id="KW-0324">Glycolysis</keyword>
<dbReference type="PANTHER" id="PTHR48100:SF1">
    <property type="entry name" value="HISTIDINE PHOSPHATASE FAMILY PROTEIN-RELATED"/>
    <property type="match status" value="1"/>
</dbReference>
<dbReference type="Gene3D" id="3.40.50.1240">
    <property type="entry name" value="Phosphoglycerate mutase-like"/>
    <property type="match status" value="1"/>
</dbReference>
<dbReference type="InterPro" id="IPR050275">
    <property type="entry name" value="PGM_Phosphatase"/>
</dbReference>
<evidence type="ECO:0000313" key="4">
    <source>
        <dbReference type="EMBL" id="RZT90197.1"/>
    </source>
</evidence>
<reference evidence="4 5" key="1">
    <citation type="submission" date="2019-02" db="EMBL/GenBank/DDBJ databases">
        <title>Genomic Encyclopedia of Type Strains, Phase IV (KMG-IV): sequencing the most valuable type-strain genomes for metagenomic binning, comparative biology and taxonomic classification.</title>
        <authorList>
            <person name="Goeker M."/>
        </authorList>
    </citation>
    <scope>NUCLEOTIDE SEQUENCE [LARGE SCALE GENOMIC DNA]</scope>
    <source>
        <strain evidence="4 5">DSM 21223</strain>
    </source>
</reference>
<evidence type="ECO:0000256" key="2">
    <source>
        <dbReference type="ARBA" id="ARBA00023235"/>
    </source>
</evidence>
<evidence type="ECO:0000256" key="1">
    <source>
        <dbReference type="ARBA" id="ARBA00023152"/>
    </source>
</evidence>
<dbReference type="PANTHER" id="PTHR48100">
    <property type="entry name" value="BROAD-SPECIFICITY PHOSPHATASE YOR283W-RELATED"/>
    <property type="match status" value="1"/>
</dbReference>
<accession>A0ABY0IRI4</accession>
<dbReference type="CDD" id="cd07067">
    <property type="entry name" value="HP_PGM_like"/>
    <property type="match status" value="1"/>
</dbReference>
<dbReference type="SMART" id="SM00855">
    <property type="entry name" value="PGAM"/>
    <property type="match status" value="1"/>
</dbReference>
<gene>
    <name evidence="4" type="ORF">EV678_1008</name>
</gene>
<dbReference type="EMBL" id="SHKM01000001">
    <property type="protein sequence ID" value="RZT90197.1"/>
    <property type="molecule type" value="Genomic_DNA"/>
</dbReference>
<keyword evidence="5" id="KW-1185">Reference proteome</keyword>
<evidence type="ECO:0000313" key="5">
    <source>
        <dbReference type="Proteomes" id="UP000292136"/>
    </source>
</evidence>
<organism evidence="4 5">
    <name type="scientific">Azospira oryzae</name>
    <dbReference type="NCBI Taxonomy" id="146939"/>
    <lineage>
        <taxon>Bacteria</taxon>
        <taxon>Pseudomonadati</taxon>
        <taxon>Pseudomonadota</taxon>
        <taxon>Betaproteobacteria</taxon>
        <taxon>Rhodocyclales</taxon>
        <taxon>Rhodocyclaceae</taxon>
        <taxon>Azospira</taxon>
    </lineage>
</organism>
<protein>
    <submittedName>
        <fullName evidence="4">Alpha-ribazole phosphatase/probable phosphoglycerate mutase</fullName>
    </submittedName>
</protein>